<evidence type="ECO:0000256" key="5">
    <source>
        <dbReference type="ARBA" id="ARBA00022777"/>
    </source>
</evidence>
<evidence type="ECO:0000256" key="1">
    <source>
        <dbReference type="ARBA" id="ARBA00012513"/>
    </source>
</evidence>
<feature type="compositionally biased region" description="Basic residues" evidence="9">
    <location>
        <begin position="15"/>
        <end position="26"/>
    </location>
</feature>
<proteinExistence type="predicted"/>
<dbReference type="GO" id="GO:0004674">
    <property type="term" value="F:protein serine/threonine kinase activity"/>
    <property type="evidence" value="ECO:0007669"/>
    <property type="project" value="UniProtKB-KW"/>
</dbReference>
<evidence type="ECO:0000256" key="8">
    <source>
        <dbReference type="ARBA" id="ARBA00048679"/>
    </source>
</evidence>
<protein>
    <recommendedName>
        <fullName evidence="1">non-specific serine/threonine protein kinase</fullName>
        <ecNumber evidence="1">2.7.11.1</ecNumber>
    </recommendedName>
</protein>
<dbReference type="InterPro" id="IPR011009">
    <property type="entry name" value="Kinase-like_dom_sf"/>
</dbReference>
<dbReference type="InterPro" id="IPR000719">
    <property type="entry name" value="Prot_kinase_dom"/>
</dbReference>
<gene>
    <name evidence="11" type="ORF">FGO68_gene8846</name>
</gene>
<dbReference type="EMBL" id="RRYP01007100">
    <property type="protein sequence ID" value="TNV80737.1"/>
    <property type="molecule type" value="Genomic_DNA"/>
</dbReference>
<evidence type="ECO:0000256" key="3">
    <source>
        <dbReference type="ARBA" id="ARBA00022679"/>
    </source>
</evidence>
<feature type="domain" description="Protein kinase" evidence="10">
    <location>
        <begin position="243"/>
        <end position="565"/>
    </location>
</feature>
<name>A0A8J8NRS9_HALGN</name>
<dbReference type="PANTHER" id="PTHR43895:SF32">
    <property type="entry name" value="SERINE_THREONINE-PROTEIN KINASE CHK1"/>
    <property type="match status" value="1"/>
</dbReference>
<keyword evidence="3" id="KW-0808">Transferase</keyword>
<dbReference type="Pfam" id="PF00069">
    <property type="entry name" value="Pkinase"/>
    <property type="match status" value="1"/>
</dbReference>
<keyword evidence="2" id="KW-0723">Serine/threonine-protein kinase</keyword>
<comment type="catalytic activity">
    <reaction evidence="7">
        <text>L-threonyl-[protein] + ATP = O-phospho-L-threonyl-[protein] + ADP + H(+)</text>
        <dbReference type="Rhea" id="RHEA:46608"/>
        <dbReference type="Rhea" id="RHEA-COMP:11060"/>
        <dbReference type="Rhea" id="RHEA-COMP:11605"/>
        <dbReference type="ChEBI" id="CHEBI:15378"/>
        <dbReference type="ChEBI" id="CHEBI:30013"/>
        <dbReference type="ChEBI" id="CHEBI:30616"/>
        <dbReference type="ChEBI" id="CHEBI:61977"/>
        <dbReference type="ChEBI" id="CHEBI:456216"/>
        <dbReference type="EC" id="2.7.11.1"/>
    </reaction>
</comment>
<evidence type="ECO:0000313" key="12">
    <source>
        <dbReference type="Proteomes" id="UP000785679"/>
    </source>
</evidence>
<organism evidence="11 12">
    <name type="scientific">Halteria grandinella</name>
    <dbReference type="NCBI Taxonomy" id="5974"/>
    <lineage>
        <taxon>Eukaryota</taxon>
        <taxon>Sar</taxon>
        <taxon>Alveolata</taxon>
        <taxon>Ciliophora</taxon>
        <taxon>Intramacronucleata</taxon>
        <taxon>Spirotrichea</taxon>
        <taxon>Stichotrichia</taxon>
        <taxon>Sporadotrichida</taxon>
        <taxon>Halteriidae</taxon>
        <taxon>Halteria</taxon>
    </lineage>
</organism>
<keyword evidence="6" id="KW-0067">ATP-binding</keyword>
<comment type="catalytic activity">
    <reaction evidence="8">
        <text>L-seryl-[protein] + ATP = O-phospho-L-seryl-[protein] + ADP + H(+)</text>
        <dbReference type="Rhea" id="RHEA:17989"/>
        <dbReference type="Rhea" id="RHEA-COMP:9863"/>
        <dbReference type="Rhea" id="RHEA-COMP:11604"/>
        <dbReference type="ChEBI" id="CHEBI:15378"/>
        <dbReference type="ChEBI" id="CHEBI:29999"/>
        <dbReference type="ChEBI" id="CHEBI:30616"/>
        <dbReference type="ChEBI" id="CHEBI:83421"/>
        <dbReference type="ChEBI" id="CHEBI:456216"/>
        <dbReference type="EC" id="2.7.11.1"/>
    </reaction>
</comment>
<evidence type="ECO:0000313" key="11">
    <source>
        <dbReference type="EMBL" id="TNV80737.1"/>
    </source>
</evidence>
<sequence length="598" mass="69259">MTGLIQSKQLFLSQKPKHPPHPKMSRQHTTATKYYLQRKQMMHKTIIGLLIQLDELLLPFGQEARNLEETQLERLIQDHPQGRVLTLIATKFEQKHNFGAPLICQINQDSDEEMTQEYNLQEEKSTTGSQQHSDDDSIMTPCSISPDAGSEIFSPAFSPNFNQYANFLPFGQEIPLSVLKQAIILRQSISKYRQLHHTPLSRFYHEAAKSGLLSLDDLNQIQKLETVSSNDDRFRLSKLSGPYLISEVMSYAGGHEVAHLMFYTNKNYRSMFACKCIYKAEQTKNRELLREDGKCFSQFSIKPMRLNELLERESKFKPNKKVEKPRSLIRKYKTYSIFKEQYQPSVSLKDFFTMAEQLKIRIPTSFIKDICNRLISGVQTFHQETGLVHLDLDLKNIVLDEKNGNVRLVKSPLQQTFSLKCSDYPTRQQLLALSTYYSKTNKDPSFVAPELREAMLLALKYTDEETLIEVLASDRTLALYSGTYSLGRVLFEILLRGRGFRAPLTGAYDREQFYKHLTDQNKDFLKLIGVSYPDEQELYSEIFSMIREEPRSRPPIQRIAQNAWLKESSTFGQTQAEIKECLRVLFPLKVATFYIIRK</sequence>
<dbReference type="EC" id="2.7.11.1" evidence="1"/>
<feature type="compositionally biased region" description="Polar residues" evidence="9">
    <location>
        <begin position="1"/>
        <end position="12"/>
    </location>
</feature>
<feature type="region of interest" description="Disordered" evidence="9">
    <location>
        <begin position="113"/>
        <end position="136"/>
    </location>
</feature>
<feature type="region of interest" description="Disordered" evidence="9">
    <location>
        <begin position="1"/>
        <end position="29"/>
    </location>
</feature>
<keyword evidence="4" id="KW-0547">Nucleotide-binding</keyword>
<evidence type="ECO:0000256" key="4">
    <source>
        <dbReference type="ARBA" id="ARBA00022741"/>
    </source>
</evidence>
<evidence type="ECO:0000259" key="10">
    <source>
        <dbReference type="PROSITE" id="PS50011"/>
    </source>
</evidence>
<reference evidence="11" key="1">
    <citation type="submission" date="2019-06" db="EMBL/GenBank/DDBJ databases">
        <authorList>
            <person name="Zheng W."/>
        </authorList>
    </citation>
    <scope>NUCLEOTIDE SEQUENCE</scope>
    <source>
        <strain evidence="11">QDHG01</strain>
    </source>
</reference>
<dbReference type="AlphaFoldDB" id="A0A8J8NRS9"/>
<evidence type="ECO:0000256" key="9">
    <source>
        <dbReference type="SAM" id="MobiDB-lite"/>
    </source>
</evidence>
<dbReference type="Proteomes" id="UP000785679">
    <property type="component" value="Unassembled WGS sequence"/>
</dbReference>
<keyword evidence="12" id="KW-1185">Reference proteome</keyword>
<dbReference type="GO" id="GO:0007165">
    <property type="term" value="P:signal transduction"/>
    <property type="evidence" value="ECO:0007669"/>
    <property type="project" value="TreeGrafter"/>
</dbReference>
<comment type="caution">
    <text evidence="11">The sequence shown here is derived from an EMBL/GenBank/DDBJ whole genome shotgun (WGS) entry which is preliminary data.</text>
</comment>
<evidence type="ECO:0000256" key="6">
    <source>
        <dbReference type="ARBA" id="ARBA00022840"/>
    </source>
</evidence>
<evidence type="ECO:0000256" key="7">
    <source>
        <dbReference type="ARBA" id="ARBA00047899"/>
    </source>
</evidence>
<dbReference type="GO" id="GO:0005524">
    <property type="term" value="F:ATP binding"/>
    <property type="evidence" value="ECO:0007669"/>
    <property type="project" value="UniProtKB-KW"/>
</dbReference>
<evidence type="ECO:0000256" key="2">
    <source>
        <dbReference type="ARBA" id="ARBA00022527"/>
    </source>
</evidence>
<dbReference type="PROSITE" id="PS50011">
    <property type="entry name" value="PROTEIN_KINASE_DOM"/>
    <property type="match status" value="1"/>
</dbReference>
<accession>A0A8J8NRS9</accession>
<dbReference type="Gene3D" id="1.10.510.10">
    <property type="entry name" value="Transferase(Phosphotransferase) domain 1"/>
    <property type="match status" value="1"/>
</dbReference>
<dbReference type="SUPFAM" id="SSF56112">
    <property type="entry name" value="Protein kinase-like (PK-like)"/>
    <property type="match status" value="1"/>
</dbReference>
<dbReference type="PANTHER" id="PTHR43895">
    <property type="entry name" value="CALCIUM/CALMODULIN-DEPENDENT PROTEIN KINASE KINASE-RELATED"/>
    <property type="match status" value="1"/>
</dbReference>
<keyword evidence="5" id="KW-0418">Kinase</keyword>